<dbReference type="AlphaFoldDB" id="A0A6J6GSY9"/>
<dbReference type="EMBL" id="CAEZTY010000177">
    <property type="protein sequence ID" value="CAB4604391.1"/>
    <property type="molecule type" value="Genomic_DNA"/>
</dbReference>
<feature type="compositionally biased region" description="Polar residues" evidence="1">
    <location>
        <begin position="118"/>
        <end position="128"/>
    </location>
</feature>
<gene>
    <name evidence="2" type="ORF">UFOPK1762_02151</name>
    <name evidence="3" type="ORF">UFOPK3785_01970</name>
</gene>
<feature type="compositionally biased region" description="Low complexity" evidence="1">
    <location>
        <begin position="280"/>
        <end position="292"/>
    </location>
</feature>
<protein>
    <submittedName>
        <fullName evidence="2">Unannotated protein</fullName>
    </submittedName>
</protein>
<evidence type="ECO:0000256" key="1">
    <source>
        <dbReference type="SAM" id="MobiDB-lite"/>
    </source>
</evidence>
<feature type="region of interest" description="Disordered" evidence="1">
    <location>
        <begin position="252"/>
        <end position="337"/>
    </location>
</feature>
<evidence type="ECO:0000313" key="2">
    <source>
        <dbReference type="EMBL" id="CAB4604391.1"/>
    </source>
</evidence>
<feature type="compositionally biased region" description="Polar residues" evidence="1">
    <location>
        <begin position="135"/>
        <end position="144"/>
    </location>
</feature>
<name>A0A6J6GSY9_9ZZZZ</name>
<organism evidence="2">
    <name type="scientific">freshwater metagenome</name>
    <dbReference type="NCBI Taxonomy" id="449393"/>
    <lineage>
        <taxon>unclassified sequences</taxon>
        <taxon>metagenomes</taxon>
        <taxon>ecological metagenomes</taxon>
    </lineage>
</organism>
<dbReference type="EMBL" id="CAFBNJ010000164">
    <property type="protein sequence ID" value="CAB4966006.1"/>
    <property type="molecule type" value="Genomic_DNA"/>
</dbReference>
<sequence length="337" mass="34922">MKFSKPRSVPSREETSAASIQSARAVPGGVTRCESVLTRPSILVVVPAFSAKPAAASTTSARLLDALSAVSTASTVRAPVRPRSAKSASGKSERGSAPRRTRTSMRPSAAARRMPSVSRPSVTGSAGQISEYHSRASSRVTRPGSSPGARPMSRAPRTLERRSAERNVVSGRAARTADAAATVTLADSANDARPRTTVIGPVAAFRRLRAASRSAMEIPAISRSIAAEPTSAATTSAVSPGRGWIDAFVSEVRPDDRGETSTSVTRSSTAACRSRRKRTGSSSFTSGPRSSTVPPGAHTSSIVAAGRPRTAWAGRPSPSCASTLSVARTPLKSFDQA</sequence>
<feature type="region of interest" description="Disordered" evidence="1">
    <location>
        <begin position="1"/>
        <end position="29"/>
    </location>
</feature>
<feature type="compositionally biased region" description="Low complexity" evidence="1">
    <location>
        <begin position="260"/>
        <end position="272"/>
    </location>
</feature>
<reference evidence="2" key="1">
    <citation type="submission" date="2020-05" db="EMBL/GenBank/DDBJ databases">
        <authorList>
            <person name="Chiriac C."/>
            <person name="Salcher M."/>
            <person name="Ghai R."/>
            <person name="Kavagutti S V."/>
        </authorList>
    </citation>
    <scope>NUCLEOTIDE SEQUENCE</scope>
</reference>
<evidence type="ECO:0000313" key="3">
    <source>
        <dbReference type="EMBL" id="CAB4966006.1"/>
    </source>
</evidence>
<feature type="compositionally biased region" description="Low complexity" evidence="1">
    <location>
        <begin position="169"/>
        <end position="178"/>
    </location>
</feature>
<proteinExistence type="predicted"/>
<accession>A0A6J6GSY9</accession>
<feature type="region of interest" description="Disordered" evidence="1">
    <location>
        <begin position="73"/>
        <end position="178"/>
    </location>
</feature>